<dbReference type="InterPro" id="IPR001179">
    <property type="entry name" value="PPIase_FKBP_dom"/>
</dbReference>
<dbReference type="GO" id="GO:0006457">
    <property type="term" value="P:protein folding"/>
    <property type="evidence" value="ECO:0007669"/>
    <property type="project" value="InterPro"/>
</dbReference>
<comment type="similarity">
    <text evidence="2 6">Belongs to the FKBP-type PPIase family.</text>
</comment>
<evidence type="ECO:0000256" key="3">
    <source>
        <dbReference type="ARBA" id="ARBA00023110"/>
    </source>
</evidence>
<evidence type="ECO:0000313" key="9">
    <source>
        <dbReference type="Proteomes" id="UP000676649"/>
    </source>
</evidence>
<sequence>MKNKISIILAVSLAGQAAANSGKPHNDTQKYSYALAVDLMKTLNQDDMALDNQAFLQALRDMQSGRGSQLDVKETRKALDYFVLQRVAHRKAQAAAALVDGRSFLLNNLFKPGVTELPSGLQYLVLQSGEQGRRLQNGEGVSLRYRVSDINGREILNGSPDGASRKLVVNEHLLSCWKQALPLMQKGDKWRLFSPPDLAYGEAGSPDGLIKPNQTLIYEMEVMDFVPEAEALAEMDKPDVRKLAE</sequence>
<evidence type="ECO:0000256" key="5">
    <source>
        <dbReference type="PROSITE-ProRule" id="PRU00277"/>
    </source>
</evidence>
<proteinExistence type="inferred from homology"/>
<dbReference type="Gene3D" id="3.10.50.40">
    <property type="match status" value="1"/>
</dbReference>
<dbReference type="Pfam" id="PF01346">
    <property type="entry name" value="FKBP_N"/>
    <property type="match status" value="1"/>
</dbReference>
<dbReference type="PANTHER" id="PTHR43811">
    <property type="entry name" value="FKBP-TYPE PEPTIDYL-PROLYL CIS-TRANS ISOMERASE FKPA"/>
    <property type="match status" value="1"/>
</dbReference>
<dbReference type="Proteomes" id="UP000676649">
    <property type="component" value="Chromosome"/>
</dbReference>
<dbReference type="RefSeq" id="WP_215579728.1">
    <property type="nucleotide sequence ID" value="NZ_CP073754.1"/>
</dbReference>
<comment type="catalytic activity">
    <reaction evidence="1 5 6">
        <text>[protein]-peptidylproline (omega=180) = [protein]-peptidylproline (omega=0)</text>
        <dbReference type="Rhea" id="RHEA:16237"/>
        <dbReference type="Rhea" id="RHEA-COMP:10747"/>
        <dbReference type="Rhea" id="RHEA-COMP:10748"/>
        <dbReference type="ChEBI" id="CHEBI:83833"/>
        <dbReference type="ChEBI" id="CHEBI:83834"/>
        <dbReference type="EC" id="5.2.1.8"/>
    </reaction>
</comment>
<dbReference type="PROSITE" id="PS50059">
    <property type="entry name" value="FKBP_PPIASE"/>
    <property type="match status" value="1"/>
</dbReference>
<keyword evidence="9" id="KW-1185">Reference proteome</keyword>
<dbReference type="SUPFAM" id="SSF54534">
    <property type="entry name" value="FKBP-like"/>
    <property type="match status" value="1"/>
</dbReference>
<evidence type="ECO:0000256" key="2">
    <source>
        <dbReference type="ARBA" id="ARBA00006577"/>
    </source>
</evidence>
<evidence type="ECO:0000313" key="8">
    <source>
        <dbReference type="EMBL" id="QWF69549.1"/>
    </source>
</evidence>
<gene>
    <name evidence="8" type="ORF">KEF85_09160</name>
</gene>
<feature type="domain" description="PPIase FKBP-type" evidence="7">
    <location>
        <begin position="138"/>
        <end position="226"/>
    </location>
</feature>
<keyword evidence="4 5" id="KW-0413">Isomerase</keyword>
<dbReference type="EC" id="5.2.1.8" evidence="6"/>
<dbReference type="PANTHER" id="PTHR43811:SF19">
    <property type="entry name" value="39 KDA FK506-BINDING NUCLEAR PROTEIN"/>
    <property type="match status" value="1"/>
</dbReference>
<dbReference type="AlphaFoldDB" id="A0A975MLF1"/>
<dbReference type="EMBL" id="CP073754">
    <property type="protein sequence ID" value="QWF69549.1"/>
    <property type="molecule type" value="Genomic_DNA"/>
</dbReference>
<dbReference type="KEGG" id="mpad:KEF85_09160"/>
<dbReference type="InterPro" id="IPR000774">
    <property type="entry name" value="PPIase_FKBP_N"/>
</dbReference>
<evidence type="ECO:0000256" key="1">
    <source>
        <dbReference type="ARBA" id="ARBA00000971"/>
    </source>
</evidence>
<reference evidence="8" key="1">
    <citation type="submission" date="2021-04" db="EMBL/GenBank/DDBJ databases">
        <title>Draft genome sequence data of methanotrophic Methylovulum sp. strain S1L and Methylomonas sp. strain S2AM isolated from boreal lake water columns.</title>
        <authorList>
            <person name="Rissanen A.J."/>
            <person name="Mangayil R."/>
            <person name="Svenning M.M."/>
            <person name="Khanongnuch R."/>
        </authorList>
    </citation>
    <scope>NUCLEOTIDE SEQUENCE</scope>
    <source>
        <strain evidence="8">S2AM</strain>
    </source>
</reference>
<dbReference type="Gene3D" id="1.10.287.460">
    <property type="entry name" value="Peptidyl-prolyl cis-trans isomerase, FKBP-type, N-terminal domain"/>
    <property type="match status" value="1"/>
</dbReference>
<name>A0A975MLF1_9GAMM</name>
<evidence type="ECO:0000259" key="7">
    <source>
        <dbReference type="PROSITE" id="PS50059"/>
    </source>
</evidence>
<dbReference type="InterPro" id="IPR046357">
    <property type="entry name" value="PPIase_dom_sf"/>
</dbReference>
<dbReference type="Pfam" id="PF00254">
    <property type="entry name" value="FKBP_C"/>
    <property type="match status" value="1"/>
</dbReference>
<protein>
    <recommendedName>
        <fullName evidence="6">Peptidyl-prolyl cis-trans isomerase</fullName>
        <ecNumber evidence="6">5.2.1.8</ecNumber>
    </recommendedName>
</protein>
<keyword evidence="3 5" id="KW-0697">Rotamase</keyword>
<dbReference type="InterPro" id="IPR036944">
    <property type="entry name" value="PPIase_FKBP_N_sf"/>
</dbReference>
<evidence type="ECO:0000256" key="4">
    <source>
        <dbReference type="ARBA" id="ARBA00023235"/>
    </source>
</evidence>
<evidence type="ECO:0000256" key="6">
    <source>
        <dbReference type="RuleBase" id="RU003915"/>
    </source>
</evidence>
<accession>A0A975MLF1</accession>
<dbReference type="GO" id="GO:0003755">
    <property type="term" value="F:peptidyl-prolyl cis-trans isomerase activity"/>
    <property type="evidence" value="ECO:0007669"/>
    <property type="project" value="UniProtKB-UniRule"/>
</dbReference>
<organism evidence="8 9">
    <name type="scientific">Methylomonas paludis</name>
    <dbReference type="NCBI Taxonomy" id="1173101"/>
    <lineage>
        <taxon>Bacteria</taxon>
        <taxon>Pseudomonadati</taxon>
        <taxon>Pseudomonadota</taxon>
        <taxon>Gammaproteobacteria</taxon>
        <taxon>Methylococcales</taxon>
        <taxon>Methylococcaceae</taxon>
        <taxon>Methylomonas</taxon>
    </lineage>
</organism>